<protein>
    <submittedName>
        <fullName evidence="2">Fructosamine-3-kinase</fullName>
    </submittedName>
</protein>
<dbReference type="InterPro" id="IPR002575">
    <property type="entry name" value="Aminoglycoside_PTrfase"/>
</dbReference>
<evidence type="ECO:0000313" key="3">
    <source>
        <dbReference type="Proteomes" id="UP001185012"/>
    </source>
</evidence>
<dbReference type="InterPro" id="IPR000719">
    <property type="entry name" value="Prot_kinase_dom"/>
</dbReference>
<accession>A0ABU1IIZ5</accession>
<dbReference type="RefSeq" id="WP_309862346.1">
    <property type="nucleotide sequence ID" value="NZ_JAVDQG010000001.1"/>
</dbReference>
<evidence type="ECO:0000313" key="2">
    <source>
        <dbReference type="EMBL" id="MDR6224747.1"/>
    </source>
</evidence>
<proteinExistence type="predicted"/>
<dbReference type="InterPro" id="IPR011009">
    <property type="entry name" value="Kinase-like_dom_sf"/>
</dbReference>
<dbReference type="Pfam" id="PF01636">
    <property type="entry name" value="APH"/>
    <property type="match status" value="1"/>
</dbReference>
<evidence type="ECO:0000259" key="1">
    <source>
        <dbReference type="PROSITE" id="PS50011"/>
    </source>
</evidence>
<dbReference type="EMBL" id="JAVDQG010000001">
    <property type="protein sequence ID" value="MDR6224747.1"/>
    <property type="molecule type" value="Genomic_DNA"/>
</dbReference>
<keyword evidence="3" id="KW-1185">Reference proteome</keyword>
<organism evidence="2 3">
    <name type="scientific">Desmospora profundinema</name>
    <dbReference type="NCBI Taxonomy" id="1571184"/>
    <lineage>
        <taxon>Bacteria</taxon>
        <taxon>Bacillati</taxon>
        <taxon>Bacillota</taxon>
        <taxon>Bacilli</taxon>
        <taxon>Bacillales</taxon>
        <taxon>Thermoactinomycetaceae</taxon>
        <taxon>Desmospora</taxon>
    </lineage>
</organism>
<name>A0ABU1IIZ5_9BACL</name>
<dbReference type="SUPFAM" id="SSF56112">
    <property type="entry name" value="Protein kinase-like (PK-like)"/>
    <property type="match status" value="1"/>
</dbReference>
<reference evidence="2 3" key="1">
    <citation type="submission" date="2023-07" db="EMBL/GenBank/DDBJ databases">
        <title>Genomic Encyclopedia of Type Strains, Phase IV (KMG-IV): sequencing the most valuable type-strain genomes for metagenomic binning, comparative biology and taxonomic classification.</title>
        <authorList>
            <person name="Goeker M."/>
        </authorList>
    </citation>
    <scope>NUCLEOTIDE SEQUENCE [LARGE SCALE GENOMIC DNA]</scope>
    <source>
        <strain evidence="2 3">DSM 45903</strain>
    </source>
</reference>
<dbReference type="PROSITE" id="PS50011">
    <property type="entry name" value="PROTEIN_KINASE_DOM"/>
    <property type="match status" value="1"/>
</dbReference>
<dbReference type="Proteomes" id="UP001185012">
    <property type="component" value="Unassembled WGS sequence"/>
</dbReference>
<feature type="domain" description="Protein kinase" evidence="1">
    <location>
        <begin position="22"/>
        <end position="293"/>
    </location>
</feature>
<gene>
    <name evidence="2" type="ORF">JOE21_000735</name>
</gene>
<dbReference type="Gene3D" id="3.90.1200.10">
    <property type="match status" value="1"/>
</dbReference>
<sequence length="293" mass="33861">MVKEQMRLVERVLCTHYSDWGVGSLKIIGSGLDFVVCRADSEQWGWIAIRIPRTRFIYNENDETVDSRNLLKLELFISRYMRKYSIPVPEVYHLHIDDKIDFLVSSFIENDQSKPNSVEMGKLVASIHQVPLIHIPYTIDNTPFQQSLVNRILRRSAVIRKHSGITVRLPNLHDLKRSLKNVSRMSILHMDIRPDNLLTYNNQMMGIVDWSNVLIGDPALEIARIAEYGLLTEEFLEGYGSSPLKEIPPVLEWIYRMDTAVMLAIVFLSEAPDPNQAKKQLNRVEELNQSYPK</sequence>
<comment type="caution">
    <text evidence="2">The sequence shown here is derived from an EMBL/GenBank/DDBJ whole genome shotgun (WGS) entry which is preliminary data.</text>
</comment>